<organism evidence="1 2">
    <name type="scientific">SAR86 cluster bacterium</name>
    <dbReference type="NCBI Taxonomy" id="2030880"/>
    <lineage>
        <taxon>Bacteria</taxon>
        <taxon>Pseudomonadati</taxon>
        <taxon>Pseudomonadota</taxon>
        <taxon>Gammaproteobacteria</taxon>
        <taxon>SAR86 cluster</taxon>
    </lineage>
</organism>
<reference evidence="1" key="1">
    <citation type="submission" date="2020-05" db="EMBL/GenBank/DDBJ databases">
        <title>Sulfur intermediates as new biogeochemical hubs in an aquatic model microbial ecosystem.</title>
        <authorList>
            <person name="Vigneron A."/>
        </authorList>
    </citation>
    <scope>NUCLEOTIDE SEQUENCE</scope>
    <source>
        <strain evidence="1">Bin.250</strain>
    </source>
</reference>
<dbReference type="GO" id="GO:0015035">
    <property type="term" value="F:protein-disulfide reductase activity"/>
    <property type="evidence" value="ECO:0007669"/>
    <property type="project" value="InterPro"/>
</dbReference>
<dbReference type="Pfam" id="PF04134">
    <property type="entry name" value="DCC1-like"/>
    <property type="match status" value="1"/>
</dbReference>
<comment type="caution">
    <text evidence="1">The sequence shown here is derived from an EMBL/GenBank/DDBJ whole genome shotgun (WGS) entry which is preliminary data.</text>
</comment>
<dbReference type="InterPro" id="IPR007263">
    <property type="entry name" value="DCC1-like"/>
</dbReference>
<evidence type="ECO:0000313" key="1">
    <source>
        <dbReference type="EMBL" id="NQV64526.1"/>
    </source>
</evidence>
<gene>
    <name evidence="1" type="ORF">HQ497_04085</name>
</gene>
<dbReference type="PANTHER" id="PTHR34290">
    <property type="entry name" value="SI:CH73-390P7.2"/>
    <property type="match status" value="1"/>
</dbReference>
<proteinExistence type="predicted"/>
<dbReference type="AlphaFoldDB" id="A0A972VVR9"/>
<dbReference type="InterPro" id="IPR044691">
    <property type="entry name" value="DCC1_Trx"/>
</dbReference>
<dbReference type="PANTHER" id="PTHR34290:SF2">
    <property type="entry name" value="OS04G0668800 PROTEIN"/>
    <property type="match status" value="1"/>
</dbReference>
<name>A0A972VVR9_9GAMM</name>
<accession>A0A972VVR9</accession>
<dbReference type="EMBL" id="JABMOJ010000146">
    <property type="protein sequence ID" value="NQV64526.1"/>
    <property type="molecule type" value="Genomic_DNA"/>
</dbReference>
<protein>
    <submittedName>
        <fullName evidence="1">DUF393 domain-containing protein</fullName>
    </submittedName>
</protein>
<dbReference type="Proteomes" id="UP000754644">
    <property type="component" value="Unassembled WGS sequence"/>
</dbReference>
<evidence type="ECO:0000313" key="2">
    <source>
        <dbReference type="Proteomes" id="UP000754644"/>
    </source>
</evidence>
<sequence>MTTQKDTLYYDGQCPLCSREMGVLAKMKSDELELVDIHGLSAADIPPRNELLEVLHLKTRDGEWVTGVDASVRAWSATRMGWLWKLLKLPIISPIAKYTYAIWAKRRYVKLYGARKNNIHER</sequence>